<dbReference type="GO" id="GO:0032259">
    <property type="term" value="P:methylation"/>
    <property type="evidence" value="ECO:0007669"/>
    <property type="project" value="UniProtKB-KW"/>
</dbReference>
<dbReference type="Gene3D" id="3.40.50.150">
    <property type="entry name" value="Vaccinia Virus protein VP39"/>
    <property type="match status" value="1"/>
</dbReference>
<dbReference type="EMBL" id="SGWQ01000001">
    <property type="protein sequence ID" value="RZS44127.1"/>
    <property type="molecule type" value="Genomic_DNA"/>
</dbReference>
<keyword evidence="3" id="KW-1185">Reference proteome</keyword>
<evidence type="ECO:0000259" key="1">
    <source>
        <dbReference type="Pfam" id="PF05050"/>
    </source>
</evidence>
<dbReference type="SUPFAM" id="SSF53335">
    <property type="entry name" value="S-adenosyl-L-methionine-dependent methyltransferases"/>
    <property type="match status" value="1"/>
</dbReference>
<reference evidence="2 3" key="1">
    <citation type="submission" date="2019-02" db="EMBL/GenBank/DDBJ databases">
        <title>Genomic Encyclopedia of Type Strains, Phase IV (KMG-IV): sequencing the most valuable type-strain genomes for metagenomic binning, comparative biology and taxonomic classification.</title>
        <authorList>
            <person name="Goeker M."/>
        </authorList>
    </citation>
    <scope>NUCLEOTIDE SEQUENCE [LARGE SCALE GENOMIC DNA]</scope>
    <source>
        <strain evidence="2 3">DSM 101727</strain>
    </source>
</reference>
<keyword evidence="2" id="KW-0489">Methyltransferase</keyword>
<dbReference type="InterPro" id="IPR006342">
    <property type="entry name" value="FkbM_mtfrase"/>
</dbReference>
<dbReference type="NCBIfam" id="TIGR01444">
    <property type="entry name" value="fkbM_fam"/>
    <property type="match status" value="1"/>
</dbReference>
<gene>
    <name evidence="2" type="ORF">EV193_1011</name>
</gene>
<feature type="domain" description="Methyltransferase FkbM" evidence="1">
    <location>
        <begin position="871"/>
        <end position="1020"/>
    </location>
</feature>
<dbReference type="GO" id="GO:0008168">
    <property type="term" value="F:methyltransferase activity"/>
    <property type="evidence" value="ECO:0007669"/>
    <property type="project" value="UniProtKB-KW"/>
</dbReference>
<comment type="caution">
    <text evidence="2">The sequence shown here is derived from an EMBL/GenBank/DDBJ whole genome shotgun (WGS) entry which is preliminary data.</text>
</comment>
<proteinExistence type="predicted"/>
<dbReference type="Gene3D" id="3.40.50.2000">
    <property type="entry name" value="Glycogen Phosphorylase B"/>
    <property type="match status" value="1"/>
</dbReference>
<sequence length="1066" mass="113811">MADEPVSALSACTITTCDGYPAARVTAASFLEHHPGSRFVTLLVDAEQGEPAMVGLGVCGPSTIGVTDAELAMLATGYTADELCAVLRPRLIEWMLGVHGETVYLEPSTLVLDTIAAPVARALESDPLVLVPRVLRRLPDDGRRPTSPELRAAGVYDLGLLAARTGVEPFLRAWADHTRRAPGAAATFLDAAPGLVDHRVLRDPGIGVSAWNAHDRPIDTLLDGSSTVDGRPLRTVHLSGVDPTREWLLCADFPDRPRVLLSEHPVLDELRTRFVDEQLATSAPMPTVRCGQLADGTELPASLREVFREEWHAAIDDGRPPPPSTVDIVAFRTWASAPVDDLPGGRPRWPEAAAAGAGEVQEHDLRDQLGVSVVGHGPLADAVRLAASASGLPTSDAPVYPVLVCCGERAGLPGDRHVVTVGEEVAHGVDADEQWVVWNDERVADPVAHTMLLPVADPGERDEAARARARKALGLTDQVIFAVRVTPTATSSALTVVSAFRAAFGDRTDVGLLLAVSASTEPAGVERLRLIARGDVRIRVLTGRDGDALDATDWLVSSHRAEDPGAGRELLDLAHAAARGVPIIARGDGVAAEILDPGSAVLISDAIAGESEVDGLAQVLEELAGDPAVAVKLGSIARAHVLSTRSIAAGGEELRERVEQGYRAWRSRRVADRAEPARDPLQPLRSARHALLRQPDVDVGRRMPMAPALRRAVLRVLNHYDNHLRTMLRTMLDGVERTAEELVRRQDELSRTHSPTPAAPASAELAVIAERLDRIEERLAAGDPRTSSATRSADRALLTSESLRRVVVGQYERSVEEPPAQSTVVLCDAGLLRLPADDALLLPVLSSNGVAEPEIGDLIDSLIEPDGVFLDVGAHVGYHTIRILGRIGASGAVVAVEPAKDVAELLRHNVSVNLTESVAAHFALLETAAWDVHDAPLSVRSAVAGGWAVRHGDGETDTVAGVRLDRVLPDVPIAAGRRVSVVRVDIPGAGHRALGGMVRMLRRDRPNVVYTHDADAITDLGDDSAIALREFTTWGYELASLDGRALSVGELLTGRRTVWLRPTTRR</sequence>
<evidence type="ECO:0000313" key="3">
    <source>
        <dbReference type="Proteomes" id="UP000294257"/>
    </source>
</evidence>
<dbReference type="InterPro" id="IPR029063">
    <property type="entry name" value="SAM-dependent_MTases_sf"/>
</dbReference>
<dbReference type="Proteomes" id="UP000294257">
    <property type="component" value="Unassembled WGS sequence"/>
</dbReference>
<dbReference type="OrthoDB" id="5679686at2"/>
<name>A0A4Q7L4E1_9PSEU</name>
<dbReference type="Pfam" id="PF05050">
    <property type="entry name" value="Methyltransf_21"/>
    <property type="match status" value="1"/>
</dbReference>
<evidence type="ECO:0000313" key="2">
    <source>
        <dbReference type="EMBL" id="RZS44127.1"/>
    </source>
</evidence>
<dbReference type="RefSeq" id="WP_130341857.1">
    <property type="nucleotide sequence ID" value="NZ_SGWQ01000001.1"/>
</dbReference>
<dbReference type="SUPFAM" id="SSF53756">
    <property type="entry name" value="UDP-Glycosyltransferase/glycogen phosphorylase"/>
    <property type="match status" value="1"/>
</dbReference>
<organism evidence="2 3">
    <name type="scientific">Herbihabitans rhizosphaerae</name>
    <dbReference type="NCBI Taxonomy" id="1872711"/>
    <lineage>
        <taxon>Bacteria</taxon>
        <taxon>Bacillati</taxon>
        <taxon>Actinomycetota</taxon>
        <taxon>Actinomycetes</taxon>
        <taxon>Pseudonocardiales</taxon>
        <taxon>Pseudonocardiaceae</taxon>
        <taxon>Herbihabitans</taxon>
    </lineage>
</organism>
<accession>A0A4Q7L4E1</accession>
<keyword evidence="2" id="KW-0808">Transferase</keyword>
<protein>
    <submittedName>
        <fullName evidence="2">FkbM family methyltransferase</fullName>
    </submittedName>
</protein>
<dbReference type="AlphaFoldDB" id="A0A4Q7L4E1"/>